<feature type="domain" description="Translation elongation factor EFTu/EF1A C-terminal" evidence="5">
    <location>
        <begin position="10"/>
        <end position="107"/>
    </location>
</feature>
<dbReference type="EMBL" id="JAGHKO010000006">
    <property type="protein sequence ID" value="MBO9203367.1"/>
    <property type="molecule type" value="Genomic_DNA"/>
</dbReference>
<keyword evidence="7" id="KW-1185">Reference proteome</keyword>
<protein>
    <recommendedName>
        <fullName evidence="5">Translation elongation factor EFTu/EF1A C-terminal domain-containing protein</fullName>
    </recommendedName>
</protein>
<evidence type="ECO:0000256" key="1">
    <source>
        <dbReference type="ARBA" id="ARBA00022741"/>
    </source>
</evidence>
<dbReference type="Proteomes" id="UP000677244">
    <property type="component" value="Unassembled WGS sequence"/>
</dbReference>
<proteinExistence type="predicted"/>
<dbReference type="Pfam" id="PF03143">
    <property type="entry name" value="GTP_EFTU_D3"/>
    <property type="match status" value="1"/>
</dbReference>
<dbReference type="Gene3D" id="2.40.30.10">
    <property type="entry name" value="Translation factors"/>
    <property type="match status" value="1"/>
</dbReference>
<dbReference type="SUPFAM" id="SSF50465">
    <property type="entry name" value="EF-Tu/eEF-1alpha/eIF2-gamma C-terminal domain"/>
    <property type="match status" value="1"/>
</dbReference>
<gene>
    <name evidence="6" type="ORF">J7I42_23990</name>
</gene>
<comment type="caution">
    <text evidence="6">The sequence shown here is derived from an EMBL/GenBank/DDBJ whole genome shotgun (WGS) entry which is preliminary data.</text>
</comment>
<dbReference type="InterPro" id="IPR004160">
    <property type="entry name" value="Transl_elong_EFTu/EF1A_C"/>
</dbReference>
<evidence type="ECO:0000256" key="4">
    <source>
        <dbReference type="ARBA" id="ARBA00023134"/>
    </source>
</evidence>
<evidence type="ECO:0000313" key="7">
    <source>
        <dbReference type="Proteomes" id="UP000677244"/>
    </source>
</evidence>
<evidence type="ECO:0000313" key="6">
    <source>
        <dbReference type="EMBL" id="MBO9203367.1"/>
    </source>
</evidence>
<evidence type="ECO:0000259" key="5">
    <source>
        <dbReference type="Pfam" id="PF03143"/>
    </source>
</evidence>
<evidence type="ECO:0000256" key="3">
    <source>
        <dbReference type="ARBA" id="ARBA00022917"/>
    </source>
</evidence>
<dbReference type="RefSeq" id="WP_209141421.1">
    <property type="nucleotide sequence ID" value="NZ_JAGHKO010000006.1"/>
</dbReference>
<sequence length="110" mass="12793">MTLINDLIIVKARIYLKTSEEGGRNTAIKSGYRPNHAFEQPKDIRNIRTYVGDIQFDEQELIQPGETKVVTVRFLRNPTVEQYIKVGQRWFIYEVPRLVAEGEILEIVQS</sequence>
<evidence type="ECO:0000256" key="2">
    <source>
        <dbReference type="ARBA" id="ARBA00022768"/>
    </source>
</evidence>
<organism evidence="6 7">
    <name type="scientific">Niastella soli</name>
    <dbReference type="NCBI Taxonomy" id="2821487"/>
    <lineage>
        <taxon>Bacteria</taxon>
        <taxon>Pseudomonadati</taxon>
        <taxon>Bacteroidota</taxon>
        <taxon>Chitinophagia</taxon>
        <taxon>Chitinophagales</taxon>
        <taxon>Chitinophagaceae</taxon>
        <taxon>Niastella</taxon>
    </lineage>
</organism>
<reference evidence="6 7" key="1">
    <citation type="submission" date="2021-03" db="EMBL/GenBank/DDBJ databases">
        <title>Assistant Professor.</title>
        <authorList>
            <person name="Huq M.A."/>
        </authorList>
    </citation>
    <scope>NUCLEOTIDE SEQUENCE [LARGE SCALE GENOMIC DNA]</scope>
    <source>
        <strain evidence="6 7">MAH-29</strain>
    </source>
</reference>
<accession>A0ABS3Z0S7</accession>
<keyword evidence="4" id="KW-0342">GTP-binding</keyword>
<keyword evidence="2" id="KW-0251">Elongation factor</keyword>
<name>A0ABS3Z0S7_9BACT</name>
<dbReference type="InterPro" id="IPR009001">
    <property type="entry name" value="Transl_elong_EF1A/Init_IF2_C"/>
</dbReference>
<keyword evidence="3" id="KW-0648">Protein biosynthesis</keyword>
<keyword evidence="1" id="KW-0547">Nucleotide-binding</keyword>